<reference evidence="1" key="2">
    <citation type="journal article" date="2015" name="Data Brief">
        <title>Shoot transcriptome of the giant reed, Arundo donax.</title>
        <authorList>
            <person name="Barrero R.A."/>
            <person name="Guerrero F.D."/>
            <person name="Moolhuijzen P."/>
            <person name="Goolsby J.A."/>
            <person name="Tidwell J."/>
            <person name="Bellgard S.E."/>
            <person name="Bellgard M.I."/>
        </authorList>
    </citation>
    <scope>NUCLEOTIDE SEQUENCE</scope>
    <source>
        <tissue evidence="1">Shoot tissue taken approximately 20 cm above the soil surface</tissue>
    </source>
</reference>
<name>A0A0A8ZVH4_ARUDO</name>
<proteinExistence type="predicted"/>
<protein>
    <submittedName>
        <fullName evidence="1">Uncharacterized protein</fullName>
    </submittedName>
</protein>
<organism evidence="1">
    <name type="scientific">Arundo donax</name>
    <name type="common">Giant reed</name>
    <name type="synonym">Donax arundinaceus</name>
    <dbReference type="NCBI Taxonomy" id="35708"/>
    <lineage>
        <taxon>Eukaryota</taxon>
        <taxon>Viridiplantae</taxon>
        <taxon>Streptophyta</taxon>
        <taxon>Embryophyta</taxon>
        <taxon>Tracheophyta</taxon>
        <taxon>Spermatophyta</taxon>
        <taxon>Magnoliopsida</taxon>
        <taxon>Liliopsida</taxon>
        <taxon>Poales</taxon>
        <taxon>Poaceae</taxon>
        <taxon>PACMAD clade</taxon>
        <taxon>Arundinoideae</taxon>
        <taxon>Arundineae</taxon>
        <taxon>Arundo</taxon>
    </lineage>
</organism>
<accession>A0A0A8ZVH4</accession>
<sequence length="16" mass="1819">MVPIRYDRIVNSVVAS</sequence>
<dbReference type="EMBL" id="GBRH01257135">
    <property type="protein sequence ID" value="JAD40760.1"/>
    <property type="molecule type" value="Transcribed_RNA"/>
</dbReference>
<evidence type="ECO:0000313" key="1">
    <source>
        <dbReference type="EMBL" id="JAD40760.1"/>
    </source>
</evidence>
<reference evidence="1" key="1">
    <citation type="submission" date="2014-09" db="EMBL/GenBank/DDBJ databases">
        <authorList>
            <person name="Magalhaes I.L.F."/>
            <person name="Oliveira U."/>
            <person name="Santos F.R."/>
            <person name="Vidigal T.H.D.A."/>
            <person name="Brescovit A.D."/>
            <person name="Santos A.J."/>
        </authorList>
    </citation>
    <scope>NUCLEOTIDE SEQUENCE</scope>
    <source>
        <tissue evidence="1">Shoot tissue taken approximately 20 cm above the soil surface</tissue>
    </source>
</reference>
<dbReference type="AlphaFoldDB" id="A0A0A8ZVH4"/>